<evidence type="ECO:0000313" key="6">
    <source>
        <dbReference type="EMBL" id="GJM97314.1"/>
    </source>
</evidence>
<dbReference type="InterPro" id="IPR036322">
    <property type="entry name" value="WD40_repeat_dom_sf"/>
</dbReference>
<dbReference type="PANTHER" id="PTHR45282:SF2">
    <property type="entry name" value="OS03G0858400 PROTEIN"/>
    <property type="match status" value="1"/>
</dbReference>
<dbReference type="Pfam" id="PF00400">
    <property type="entry name" value="WD40"/>
    <property type="match status" value="2"/>
</dbReference>
<dbReference type="InterPro" id="IPR019775">
    <property type="entry name" value="WD40_repeat_CS"/>
</dbReference>
<accession>A0AAV5CGY3</accession>
<dbReference type="PANTHER" id="PTHR45282">
    <property type="entry name" value="OS03G0858400 PROTEIN"/>
    <property type="match status" value="1"/>
</dbReference>
<protein>
    <recommendedName>
        <fullName evidence="8">Transducin beta-like protein 2</fullName>
    </recommendedName>
</protein>
<evidence type="ECO:0000256" key="3">
    <source>
        <dbReference type="PROSITE-ProRule" id="PRU00221"/>
    </source>
</evidence>
<dbReference type="SMART" id="SM00320">
    <property type="entry name" value="WD40"/>
    <property type="match status" value="4"/>
</dbReference>
<keyword evidence="5" id="KW-0472">Membrane</keyword>
<evidence type="ECO:0008006" key="8">
    <source>
        <dbReference type="Google" id="ProtNLM"/>
    </source>
</evidence>
<feature type="repeat" description="WD" evidence="3">
    <location>
        <begin position="320"/>
        <end position="354"/>
    </location>
</feature>
<proteinExistence type="predicted"/>
<dbReference type="Gene3D" id="2.130.10.10">
    <property type="entry name" value="YVTN repeat-like/Quinoprotein amine dehydrogenase"/>
    <property type="match status" value="2"/>
</dbReference>
<dbReference type="PROSITE" id="PS50294">
    <property type="entry name" value="WD_REPEATS_REGION"/>
    <property type="match status" value="1"/>
</dbReference>
<evidence type="ECO:0000256" key="2">
    <source>
        <dbReference type="ARBA" id="ARBA00022737"/>
    </source>
</evidence>
<evidence type="ECO:0000256" key="4">
    <source>
        <dbReference type="SAM" id="MobiDB-lite"/>
    </source>
</evidence>
<keyword evidence="5" id="KW-1133">Transmembrane helix</keyword>
<keyword evidence="5" id="KW-0812">Transmembrane</keyword>
<feature type="region of interest" description="Disordered" evidence="4">
    <location>
        <begin position="45"/>
        <end position="79"/>
    </location>
</feature>
<feature type="transmembrane region" description="Helical" evidence="5">
    <location>
        <begin position="12"/>
        <end position="32"/>
    </location>
</feature>
<sequence>MAAASVASSLTLPLISAVLGGAIAILFLAGYLRRKRAAIAHIPPSATAAAPEQPQRVRPSNQQKKGNLRQHHHAADKDAVKKHHLDVNTLRGHTDSVTALHFSSDGRNLATVSFLFIACPPNKNAHTLLQLVAVCADGAVRIFRIDDTSSKSFKILRINLPAGAHPTAVAFSEGSSSVVVAAQALLGSSLYMYADVSAPPTAANKQQGKLSPPEIKWSHSKIHGKESVLNFAAARATYGSGDGSTIIISCSEATDIKIWHGKSGKELGTVDTNQLKNNMADISPNGRFIAAAAFTADVKVWEIVYSKDSSVKEVNKVMQLKGHKSAVTSLCFAPNSEQIITASKDGTIRVWNINGMLYLLISTSYHCGVIF</sequence>
<comment type="caution">
    <text evidence="6">The sequence shown here is derived from an EMBL/GenBank/DDBJ whole genome shotgun (WGS) entry which is preliminary data.</text>
</comment>
<evidence type="ECO:0000256" key="1">
    <source>
        <dbReference type="ARBA" id="ARBA00022574"/>
    </source>
</evidence>
<evidence type="ECO:0000313" key="7">
    <source>
        <dbReference type="Proteomes" id="UP001054889"/>
    </source>
</evidence>
<name>A0AAV5CGY3_ELECO</name>
<reference evidence="6" key="2">
    <citation type="submission" date="2021-12" db="EMBL/GenBank/DDBJ databases">
        <title>Resequencing data analysis of finger millet.</title>
        <authorList>
            <person name="Hatakeyama M."/>
            <person name="Aluri S."/>
            <person name="Balachadran M.T."/>
            <person name="Sivarajan S.R."/>
            <person name="Poveda L."/>
            <person name="Shimizu-Inatsugi R."/>
            <person name="Schlapbach R."/>
            <person name="Sreeman S.M."/>
            <person name="Shimizu K.K."/>
        </authorList>
    </citation>
    <scope>NUCLEOTIDE SEQUENCE</scope>
</reference>
<dbReference type="InterPro" id="IPR001680">
    <property type="entry name" value="WD40_rpt"/>
</dbReference>
<dbReference type="PROSITE" id="PS50082">
    <property type="entry name" value="WD_REPEATS_2"/>
    <property type="match status" value="1"/>
</dbReference>
<dbReference type="Proteomes" id="UP001054889">
    <property type="component" value="Unassembled WGS sequence"/>
</dbReference>
<dbReference type="EMBL" id="BQKI01000006">
    <property type="protein sequence ID" value="GJM97314.1"/>
    <property type="molecule type" value="Genomic_DNA"/>
</dbReference>
<reference evidence="6" key="1">
    <citation type="journal article" date="2018" name="DNA Res.">
        <title>Multiple hybrid de novo genome assembly of finger millet, an orphan allotetraploid crop.</title>
        <authorList>
            <person name="Hatakeyama M."/>
            <person name="Aluri S."/>
            <person name="Balachadran M.T."/>
            <person name="Sivarajan S.R."/>
            <person name="Patrignani A."/>
            <person name="Gruter S."/>
            <person name="Poveda L."/>
            <person name="Shimizu-Inatsugi R."/>
            <person name="Baeten J."/>
            <person name="Francoijs K.J."/>
            <person name="Nataraja K.N."/>
            <person name="Reddy Y.A.N."/>
            <person name="Phadnis S."/>
            <person name="Ravikumar R.L."/>
            <person name="Schlapbach R."/>
            <person name="Sreeman S.M."/>
            <person name="Shimizu K.K."/>
        </authorList>
    </citation>
    <scope>NUCLEOTIDE SEQUENCE</scope>
</reference>
<dbReference type="PROSITE" id="PS00678">
    <property type="entry name" value="WD_REPEATS_1"/>
    <property type="match status" value="1"/>
</dbReference>
<dbReference type="InterPro" id="IPR015943">
    <property type="entry name" value="WD40/YVTN_repeat-like_dom_sf"/>
</dbReference>
<dbReference type="SUPFAM" id="SSF50978">
    <property type="entry name" value="WD40 repeat-like"/>
    <property type="match status" value="1"/>
</dbReference>
<evidence type="ECO:0000256" key="5">
    <source>
        <dbReference type="SAM" id="Phobius"/>
    </source>
</evidence>
<keyword evidence="2" id="KW-0677">Repeat</keyword>
<gene>
    <name evidence="6" type="primary">ga14233</name>
    <name evidence="6" type="ORF">PR202_ga14233</name>
</gene>
<dbReference type="AlphaFoldDB" id="A0AAV5CGY3"/>
<organism evidence="6 7">
    <name type="scientific">Eleusine coracana subsp. coracana</name>
    <dbReference type="NCBI Taxonomy" id="191504"/>
    <lineage>
        <taxon>Eukaryota</taxon>
        <taxon>Viridiplantae</taxon>
        <taxon>Streptophyta</taxon>
        <taxon>Embryophyta</taxon>
        <taxon>Tracheophyta</taxon>
        <taxon>Spermatophyta</taxon>
        <taxon>Magnoliopsida</taxon>
        <taxon>Liliopsida</taxon>
        <taxon>Poales</taxon>
        <taxon>Poaceae</taxon>
        <taxon>PACMAD clade</taxon>
        <taxon>Chloridoideae</taxon>
        <taxon>Cynodonteae</taxon>
        <taxon>Eleusininae</taxon>
        <taxon>Eleusine</taxon>
    </lineage>
</organism>
<keyword evidence="7" id="KW-1185">Reference proteome</keyword>
<keyword evidence="1 3" id="KW-0853">WD repeat</keyword>